<dbReference type="Pfam" id="PF01266">
    <property type="entry name" value="DAO"/>
    <property type="match status" value="1"/>
</dbReference>
<dbReference type="KEGG" id="aamy:GFC30_1673"/>
<dbReference type="GO" id="GO:0005737">
    <property type="term" value="C:cytoplasm"/>
    <property type="evidence" value="ECO:0007669"/>
    <property type="project" value="TreeGrafter"/>
</dbReference>
<keyword evidence="3" id="KW-1185">Reference proteome</keyword>
<evidence type="ECO:0000313" key="2">
    <source>
        <dbReference type="EMBL" id="ANB61458.1"/>
    </source>
</evidence>
<proteinExistence type="predicted"/>
<dbReference type="Gene3D" id="3.30.9.10">
    <property type="entry name" value="D-Amino Acid Oxidase, subunit A, domain 2"/>
    <property type="match status" value="1"/>
</dbReference>
<feature type="domain" description="FAD dependent oxidoreductase" evidence="1">
    <location>
        <begin position="30"/>
        <end position="384"/>
    </location>
</feature>
<dbReference type="AlphaFoldDB" id="A0A160F4U9"/>
<dbReference type="EMBL" id="CP015438">
    <property type="protein sequence ID" value="ANB61458.1"/>
    <property type="molecule type" value="Genomic_DNA"/>
</dbReference>
<sequence>MNLQSGIFYWPTTFTNPPSYPVLEEDIDCDVLIIGAGTSGAQCAYFLSDTDLDVVVVEKRKAGHGSTAVNTALIQYLGEKMFFELINSFGETYAARHVKLCEQAICDLANAARKLPLDCEFVSRDSLYYASSPEDVSKLEKEYAALQKHGFAIERWSEEQIARHYPFRKPAALLTKGDGEVNPYKLTIGLLEYAKRRGVSIYEQTEINGKKLEKDQAVFYTKTGAVIRARAVIVAAGYETLDFKKDPNAVLSSTYAVVTNQVEDFSSWHNRTLIWETARPYIYMRTTADNRIIIGGLDEDTTYADERDAKLIHHRDQLIAEFQQRFPTIPVRAEFYLGAYYAGTHDGLPIIGVYDEYPNCYFVYAYGDNGAVYSMALAKCLRDWIAAGQSGDAQLYLPDRPLVSALSS</sequence>
<protein>
    <submittedName>
        <fullName evidence="2">Pyridine nucleotide-disulfide oxidoreductase family protein</fullName>
    </submittedName>
</protein>
<dbReference type="Gene3D" id="3.50.50.60">
    <property type="entry name" value="FAD/NAD(P)-binding domain"/>
    <property type="match status" value="1"/>
</dbReference>
<evidence type="ECO:0000259" key="1">
    <source>
        <dbReference type="Pfam" id="PF01266"/>
    </source>
</evidence>
<dbReference type="InterPro" id="IPR036188">
    <property type="entry name" value="FAD/NAD-bd_sf"/>
</dbReference>
<organism evidence="2 3">
    <name type="scientific">Anoxybacteroides amylolyticum</name>
    <dbReference type="NCBI Taxonomy" id="294699"/>
    <lineage>
        <taxon>Bacteria</taxon>
        <taxon>Bacillati</taxon>
        <taxon>Bacillota</taxon>
        <taxon>Bacilli</taxon>
        <taxon>Bacillales</taxon>
        <taxon>Anoxybacillaceae</taxon>
        <taxon>Anoxybacteroides</taxon>
    </lineage>
</organism>
<dbReference type="PANTHER" id="PTHR13847:SF201">
    <property type="entry name" value="PUTATIBE OXIDOREDUCTASE"/>
    <property type="match status" value="1"/>
</dbReference>
<dbReference type="OrthoDB" id="571248at2"/>
<reference evidence="2 3" key="1">
    <citation type="journal article" date="2006" name="Syst. Appl. Microbiol.">
        <title>Anoxybacillus amylolyticus sp. nov., a thermophilic amylase producing bacterium isolated from Mount Rittmann (Antarctica).</title>
        <authorList>
            <person name="Poli A."/>
            <person name="Esposito E."/>
            <person name="Lama L."/>
            <person name="Orlando P."/>
            <person name="Nicolaus G."/>
            <person name="de Appolonia F."/>
            <person name="Gambacorta A."/>
            <person name="Nicolaus B."/>
        </authorList>
    </citation>
    <scope>NUCLEOTIDE SEQUENCE [LARGE SCALE GENOMIC DNA]</scope>
    <source>
        <strain evidence="2 3">DSM 15939</strain>
    </source>
</reference>
<accession>A0A160F4U9</accession>
<evidence type="ECO:0000313" key="3">
    <source>
        <dbReference type="Proteomes" id="UP000076865"/>
    </source>
</evidence>
<dbReference type="Proteomes" id="UP000076865">
    <property type="component" value="Chromosome"/>
</dbReference>
<dbReference type="InterPro" id="IPR006076">
    <property type="entry name" value="FAD-dep_OxRdtase"/>
</dbReference>
<gene>
    <name evidence="2" type="ORF">GFC30_1673</name>
</gene>
<dbReference type="RefSeq" id="WP_066324191.1">
    <property type="nucleotide sequence ID" value="NZ_CP015438.1"/>
</dbReference>
<dbReference type="PATRIC" id="fig|294699.3.peg.1705"/>
<dbReference type="PANTHER" id="PTHR13847">
    <property type="entry name" value="SARCOSINE DEHYDROGENASE-RELATED"/>
    <property type="match status" value="1"/>
</dbReference>
<dbReference type="SUPFAM" id="SSF51905">
    <property type="entry name" value="FAD/NAD(P)-binding domain"/>
    <property type="match status" value="1"/>
</dbReference>
<name>A0A160F4U9_9BACL</name>